<dbReference type="GO" id="GO:0006281">
    <property type="term" value="P:DNA repair"/>
    <property type="evidence" value="ECO:0007669"/>
    <property type="project" value="TreeGrafter"/>
</dbReference>
<dbReference type="Pfam" id="PF13419">
    <property type="entry name" value="HAD_2"/>
    <property type="match status" value="1"/>
</dbReference>
<sequence length="208" mass="23120">MTYRLFIFDFDGTLADSFPFFSRVFNQIADEYGFKRIDPELAHTYRHLTPQQMMREVAMPTWKLPAIAKRFIGLMNQNAAGISLFDGVDEMLVELAHKGAVLAIVSSNSEQNVRQILGEANARHFSQFECGMSMFGKASRIRKVMKAAAIPGREVICIGDQVTDLEAAHKEQVAFGAVTWGYGAIESMRPHLPAQEFDTVASIARAAA</sequence>
<dbReference type="InterPro" id="IPR036412">
    <property type="entry name" value="HAD-like_sf"/>
</dbReference>
<dbReference type="AlphaFoldDB" id="A0A2U2HI75"/>
<evidence type="ECO:0000313" key="1">
    <source>
        <dbReference type="EMBL" id="PWF46033.1"/>
    </source>
</evidence>
<dbReference type="SUPFAM" id="SSF56784">
    <property type="entry name" value="HAD-like"/>
    <property type="match status" value="1"/>
</dbReference>
<comment type="caution">
    <text evidence="1">The sequence shown here is derived from an EMBL/GenBank/DDBJ whole genome shotgun (WGS) entry which is preliminary data.</text>
</comment>
<accession>A0A2U2HI75</accession>
<dbReference type="Gene3D" id="1.10.150.240">
    <property type="entry name" value="Putative phosphatase, domain 2"/>
    <property type="match status" value="1"/>
</dbReference>
<dbReference type="GO" id="GO:0005829">
    <property type="term" value="C:cytosol"/>
    <property type="evidence" value="ECO:0007669"/>
    <property type="project" value="TreeGrafter"/>
</dbReference>
<dbReference type="EMBL" id="PXWF02000246">
    <property type="protein sequence ID" value="PWF46033.1"/>
    <property type="molecule type" value="Genomic_DNA"/>
</dbReference>
<dbReference type="InterPro" id="IPR023214">
    <property type="entry name" value="HAD_sf"/>
</dbReference>
<dbReference type="InterPro" id="IPR050155">
    <property type="entry name" value="HAD-like_hydrolase_sf"/>
</dbReference>
<dbReference type="RefSeq" id="WP_106758511.1">
    <property type="nucleotide sequence ID" value="NZ_PXWF02000246.1"/>
</dbReference>
<evidence type="ECO:0000313" key="2">
    <source>
        <dbReference type="Proteomes" id="UP000241421"/>
    </source>
</evidence>
<protein>
    <submittedName>
        <fullName evidence="1">Haloacid dehalogenase</fullName>
    </submittedName>
</protein>
<name>A0A2U2HI75_9BURK</name>
<dbReference type="OrthoDB" id="9792518at2"/>
<dbReference type="PANTHER" id="PTHR43434:SF13">
    <property type="entry name" value="PHOSPHOGLYCOLATE PHOSPHATASE"/>
    <property type="match status" value="1"/>
</dbReference>
<dbReference type="GO" id="GO:0008967">
    <property type="term" value="F:phosphoglycolate phosphatase activity"/>
    <property type="evidence" value="ECO:0007669"/>
    <property type="project" value="TreeGrafter"/>
</dbReference>
<dbReference type="PANTHER" id="PTHR43434">
    <property type="entry name" value="PHOSPHOGLYCOLATE PHOSPHATASE"/>
    <property type="match status" value="1"/>
</dbReference>
<gene>
    <name evidence="1" type="ORF">C7C56_016695</name>
</gene>
<dbReference type="InterPro" id="IPR023198">
    <property type="entry name" value="PGP-like_dom2"/>
</dbReference>
<reference evidence="1 2" key="1">
    <citation type="submission" date="2018-04" db="EMBL/GenBank/DDBJ databases">
        <title>Massilia violaceinigra sp. nov., a novel purple-pigmented bacterium isolated from Tianshan glacier, Xinjiang, China.</title>
        <authorList>
            <person name="Wang H."/>
        </authorList>
    </citation>
    <scope>NUCLEOTIDE SEQUENCE [LARGE SCALE GENOMIC DNA]</scope>
    <source>
        <strain evidence="1 2">B448-2</strain>
    </source>
</reference>
<dbReference type="SFLD" id="SFLDS00003">
    <property type="entry name" value="Haloacid_Dehalogenase"/>
    <property type="match status" value="1"/>
</dbReference>
<proteinExistence type="predicted"/>
<dbReference type="SFLD" id="SFLDG01129">
    <property type="entry name" value="C1.5:_HAD__Beta-PGM__Phosphata"/>
    <property type="match status" value="1"/>
</dbReference>
<dbReference type="InterPro" id="IPR041492">
    <property type="entry name" value="HAD_2"/>
</dbReference>
<dbReference type="Gene3D" id="3.40.50.1000">
    <property type="entry name" value="HAD superfamily/HAD-like"/>
    <property type="match status" value="1"/>
</dbReference>
<keyword evidence="2" id="KW-1185">Reference proteome</keyword>
<dbReference type="Proteomes" id="UP000241421">
    <property type="component" value="Unassembled WGS sequence"/>
</dbReference>
<organism evidence="1 2">
    <name type="scientific">Massilia glaciei</name>
    <dbReference type="NCBI Taxonomy" id="1524097"/>
    <lineage>
        <taxon>Bacteria</taxon>
        <taxon>Pseudomonadati</taxon>
        <taxon>Pseudomonadota</taxon>
        <taxon>Betaproteobacteria</taxon>
        <taxon>Burkholderiales</taxon>
        <taxon>Oxalobacteraceae</taxon>
        <taxon>Telluria group</taxon>
        <taxon>Massilia</taxon>
    </lineage>
</organism>